<accession>A0A5C3PZS5</accession>
<gene>
    <name evidence="1" type="ORF">BDV98DRAFT_578251</name>
</gene>
<keyword evidence="2" id="KW-1185">Reference proteome</keyword>
<evidence type="ECO:0000313" key="1">
    <source>
        <dbReference type="EMBL" id="TFK95152.1"/>
    </source>
</evidence>
<dbReference type="AlphaFoldDB" id="A0A5C3PZS5"/>
<name>A0A5C3PZS5_9AGAR</name>
<dbReference type="Proteomes" id="UP000305067">
    <property type="component" value="Unassembled WGS sequence"/>
</dbReference>
<proteinExistence type="predicted"/>
<protein>
    <submittedName>
        <fullName evidence="1">Uncharacterized protein</fullName>
    </submittedName>
</protein>
<organism evidence="1 2">
    <name type="scientific">Pterulicium gracile</name>
    <dbReference type="NCBI Taxonomy" id="1884261"/>
    <lineage>
        <taxon>Eukaryota</taxon>
        <taxon>Fungi</taxon>
        <taxon>Dikarya</taxon>
        <taxon>Basidiomycota</taxon>
        <taxon>Agaricomycotina</taxon>
        <taxon>Agaricomycetes</taxon>
        <taxon>Agaricomycetidae</taxon>
        <taxon>Agaricales</taxon>
        <taxon>Pleurotineae</taxon>
        <taxon>Pterulaceae</taxon>
        <taxon>Pterulicium</taxon>
    </lineage>
</organism>
<evidence type="ECO:0000313" key="2">
    <source>
        <dbReference type="Proteomes" id="UP000305067"/>
    </source>
</evidence>
<dbReference type="EMBL" id="ML178925">
    <property type="protein sequence ID" value="TFK95152.1"/>
    <property type="molecule type" value="Genomic_DNA"/>
</dbReference>
<sequence length="69" mass="7826">MVPHWRSIIRLAPTGPDTPVHPGDYIVMSAFPTQVEVEGEGGSRRRRWKSKEKVEVEGEGGSRRRLGWI</sequence>
<reference evidence="1 2" key="1">
    <citation type="journal article" date="2019" name="Nat. Ecol. Evol.">
        <title>Megaphylogeny resolves global patterns of mushroom evolution.</title>
        <authorList>
            <person name="Varga T."/>
            <person name="Krizsan K."/>
            <person name="Foldi C."/>
            <person name="Dima B."/>
            <person name="Sanchez-Garcia M."/>
            <person name="Sanchez-Ramirez S."/>
            <person name="Szollosi G.J."/>
            <person name="Szarkandi J.G."/>
            <person name="Papp V."/>
            <person name="Albert L."/>
            <person name="Andreopoulos W."/>
            <person name="Angelini C."/>
            <person name="Antonin V."/>
            <person name="Barry K.W."/>
            <person name="Bougher N.L."/>
            <person name="Buchanan P."/>
            <person name="Buyck B."/>
            <person name="Bense V."/>
            <person name="Catcheside P."/>
            <person name="Chovatia M."/>
            <person name="Cooper J."/>
            <person name="Damon W."/>
            <person name="Desjardin D."/>
            <person name="Finy P."/>
            <person name="Geml J."/>
            <person name="Haridas S."/>
            <person name="Hughes K."/>
            <person name="Justo A."/>
            <person name="Karasinski D."/>
            <person name="Kautmanova I."/>
            <person name="Kiss B."/>
            <person name="Kocsube S."/>
            <person name="Kotiranta H."/>
            <person name="LaButti K.M."/>
            <person name="Lechner B.E."/>
            <person name="Liimatainen K."/>
            <person name="Lipzen A."/>
            <person name="Lukacs Z."/>
            <person name="Mihaltcheva S."/>
            <person name="Morgado L.N."/>
            <person name="Niskanen T."/>
            <person name="Noordeloos M.E."/>
            <person name="Ohm R.A."/>
            <person name="Ortiz-Santana B."/>
            <person name="Ovrebo C."/>
            <person name="Racz N."/>
            <person name="Riley R."/>
            <person name="Savchenko A."/>
            <person name="Shiryaev A."/>
            <person name="Soop K."/>
            <person name="Spirin V."/>
            <person name="Szebenyi C."/>
            <person name="Tomsovsky M."/>
            <person name="Tulloss R.E."/>
            <person name="Uehling J."/>
            <person name="Grigoriev I.V."/>
            <person name="Vagvolgyi C."/>
            <person name="Papp T."/>
            <person name="Martin F.M."/>
            <person name="Miettinen O."/>
            <person name="Hibbett D.S."/>
            <person name="Nagy L.G."/>
        </authorList>
    </citation>
    <scope>NUCLEOTIDE SEQUENCE [LARGE SCALE GENOMIC DNA]</scope>
    <source>
        <strain evidence="1 2">CBS 309.79</strain>
    </source>
</reference>